<dbReference type="InterPro" id="IPR027417">
    <property type="entry name" value="P-loop_NTPase"/>
</dbReference>
<proteinExistence type="predicted"/>
<comment type="caution">
    <text evidence="2">The sequence shown here is derived from an EMBL/GenBank/DDBJ whole genome shotgun (WGS) entry which is preliminary data.</text>
</comment>
<dbReference type="RefSeq" id="WP_179817861.1">
    <property type="nucleotide sequence ID" value="NZ_JACCCO010000001.1"/>
</dbReference>
<dbReference type="InterPro" id="IPR011990">
    <property type="entry name" value="TPR-like_helical_dom_sf"/>
</dbReference>
<organism evidence="2 3">
    <name type="scientific">Streptosporangium sandarakinum</name>
    <dbReference type="NCBI Taxonomy" id="1260955"/>
    <lineage>
        <taxon>Bacteria</taxon>
        <taxon>Bacillati</taxon>
        <taxon>Actinomycetota</taxon>
        <taxon>Actinomycetes</taxon>
        <taxon>Streptosporangiales</taxon>
        <taxon>Streptosporangiaceae</taxon>
        <taxon>Streptosporangium</taxon>
    </lineage>
</organism>
<evidence type="ECO:0000256" key="1">
    <source>
        <dbReference type="SAM" id="Phobius"/>
    </source>
</evidence>
<dbReference type="PANTHER" id="PTHR47691">
    <property type="entry name" value="REGULATOR-RELATED"/>
    <property type="match status" value="1"/>
</dbReference>
<gene>
    <name evidence="2" type="ORF">HDA43_000206</name>
</gene>
<feature type="transmembrane region" description="Helical" evidence="1">
    <location>
        <begin position="27"/>
        <end position="46"/>
    </location>
</feature>
<dbReference type="Gene3D" id="3.40.50.300">
    <property type="entry name" value="P-loop containing nucleotide triphosphate hydrolases"/>
    <property type="match status" value="1"/>
</dbReference>
<sequence>MEFFGWFGGATVIEIFFNTFLDVVPRWVAFAGGMALYGVVSVARRLRRPKPLPSPKAQPRGLPAPVEPLFGRDAEIAEVTGRAGEHRTVVVRGVAGIGTSALAVAAGWALVPDPERQHYVDLRGQNRSSPESRRSVAERVLRTLGRPLETATSLEAAAREVAAALRDPGHLLLLDNVSRWRQVGWLPRDVPESMIIIAGALDADADDPLPGDVAVVRLGPLEPADGVALLRSMVPDAWIEADPAATRELAVRFLGTPETAVGIGRWLVDNPMVPIATLVTDLAGQGAHDLALQRVLGMRVARMNAAARRLLALLAHAPVAELGIDEIVALTGRPERDAAQAMEELCRHGLVDKVRESRYRVTDAARPAVRAPEGRERAAWQDLAEHLADRADSFVERLPAKDARDWFALEDRTLLQMLGEYRPNRGKGGPLWRIADALEAWFAFEQRTEERRETALALAKAASDLGNQAVQATAELRLCLIALMLGDPGAAERHLGRAERLLRDPDSWPAQLHLARAVTLLARGDEYTAVESSLVRYGQALPGGDVTGRAVLRLDMAVLHVRWGQVCDSQGRRKEARHLYEGAEELLMRALGGPASAGDTHVEAHVEAHVREVLALVHRYQGQEDEALEGWARAAELYERSGDGSGRLRCQVHRAAALPGKRHEEAAGLLRSALRRLPPTGVTTALANLHLARLDPAGAPERRGAGLAALAPWDGISEPLQVAEIRRRLERLPSSP</sequence>
<keyword evidence="1" id="KW-1133">Transmembrane helix</keyword>
<dbReference type="SUPFAM" id="SSF52540">
    <property type="entry name" value="P-loop containing nucleoside triphosphate hydrolases"/>
    <property type="match status" value="1"/>
</dbReference>
<feature type="transmembrane region" description="Helical" evidence="1">
    <location>
        <begin position="89"/>
        <end position="111"/>
    </location>
</feature>
<reference evidence="2 3" key="1">
    <citation type="submission" date="2020-07" db="EMBL/GenBank/DDBJ databases">
        <title>Sequencing the genomes of 1000 actinobacteria strains.</title>
        <authorList>
            <person name="Klenk H.-P."/>
        </authorList>
    </citation>
    <scope>NUCLEOTIDE SEQUENCE [LARGE SCALE GENOMIC DNA]</scope>
    <source>
        <strain evidence="2 3">DSM 45763</strain>
    </source>
</reference>
<keyword evidence="1" id="KW-0472">Membrane</keyword>
<keyword evidence="3" id="KW-1185">Reference proteome</keyword>
<protein>
    <submittedName>
        <fullName evidence="2">Tetratricopeptide (TPR) repeat protein</fullName>
    </submittedName>
</protein>
<dbReference type="EMBL" id="JACCCO010000001">
    <property type="protein sequence ID" value="NYF38047.1"/>
    <property type="molecule type" value="Genomic_DNA"/>
</dbReference>
<dbReference type="AlphaFoldDB" id="A0A852ULC3"/>
<keyword evidence="1" id="KW-0812">Transmembrane</keyword>
<dbReference type="Gene3D" id="1.25.40.10">
    <property type="entry name" value="Tetratricopeptide repeat domain"/>
    <property type="match status" value="1"/>
</dbReference>
<dbReference type="Proteomes" id="UP000576393">
    <property type="component" value="Unassembled WGS sequence"/>
</dbReference>
<dbReference type="SUPFAM" id="SSF48452">
    <property type="entry name" value="TPR-like"/>
    <property type="match status" value="2"/>
</dbReference>
<evidence type="ECO:0000313" key="3">
    <source>
        <dbReference type="Proteomes" id="UP000576393"/>
    </source>
</evidence>
<evidence type="ECO:0000313" key="2">
    <source>
        <dbReference type="EMBL" id="NYF38047.1"/>
    </source>
</evidence>
<accession>A0A852ULC3</accession>
<dbReference type="PANTHER" id="PTHR47691:SF3">
    <property type="entry name" value="HTH-TYPE TRANSCRIPTIONAL REGULATOR RV0890C-RELATED"/>
    <property type="match status" value="1"/>
</dbReference>
<name>A0A852ULC3_9ACTN</name>